<evidence type="ECO:0000256" key="1">
    <source>
        <dbReference type="SAM" id="MobiDB-lite"/>
    </source>
</evidence>
<accession>A0A6A5V7E6</accession>
<gene>
    <name evidence="3" type="ORF">BU23DRAFT_580740</name>
</gene>
<evidence type="ECO:0000313" key="3">
    <source>
        <dbReference type="EMBL" id="KAF1972610.1"/>
    </source>
</evidence>
<feature type="domain" description="2,6-dihydroxypyridine 3-monooxygenase substrate binding" evidence="2">
    <location>
        <begin position="143"/>
        <end position="251"/>
    </location>
</feature>
<dbReference type="InterPro" id="IPR054707">
    <property type="entry name" value="DhpH_subs-bd"/>
</dbReference>
<dbReference type="AlphaFoldDB" id="A0A6A5V7E6"/>
<feature type="region of interest" description="Disordered" evidence="1">
    <location>
        <begin position="86"/>
        <end position="109"/>
    </location>
</feature>
<dbReference type="InterPro" id="IPR036188">
    <property type="entry name" value="FAD/NAD-bd_sf"/>
</dbReference>
<organism evidence="3 4">
    <name type="scientific">Bimuria novae-zelandiae CBS 107.79</name>
    <dbReference type="NCBI Taxonomy" id="1447943"/>
    <lineage>
        <taxon>Eukaryota</taxon>
        <taxon>Fungi</taxon>
        <taxon>Dikarya</taxon>
        <taxon>Ascomycota</taxon>
        <taxon>Pezizomycotina</taxon>
        <taxon>Dothideomycetes</taxon>
        <taxon>Pleosporomycetidae</taxon>
        <taxon>Pleosporales</taxon>
        <taxon>Massarineae</taxon>
        <taxon>Didymosphaeriaceae</taxon>
        <taxon>Bimuria</taxon>
    </lineage>
</organism>
<dbReference type="SUPFAM" id="SSF51905">
    <property type="entry name" value="FAD/NAD(P)-binding domain"/>
    <property type="match status" value="1"/>
</dbReference>
<dbReference type="PRINTS" id="PR00420">
    <property type="entry name" value="RNGMNOXGNASE"/>
</dbReference>
<evidence type="ECO:0000313" key="4">
    <source>
        <dbReference type="Proteomes" id="UP000800036"/>
    </source>
</evidence>
<proteinExistence type="predicted"/>
<dbReference type="Proteomes" id="UP000800036">
    <property type="component" value="Unassembled WGS sequence"/>
</dbReference>
<sequence>MHTVTLQSLSLHIPVLESREPTDLHAEAAGLSMGPNAQTLVNKYLDTDESFAIPSPGSQILGPAGAVIAEIPATFWRGLRIEPASKRRGSNAPARKRKRPSESFVRKEPTEQKIHFSAPLVIAADGARSALRAQLQPAITSEYAGYVAWRGCIPEAQTPEPLKGALEGKLVFTMLGGHYIIAYLTPGPTGSTKQGDRVFEWCWYSPSPAGSPSFAEIMTDTVGHRHNKTVPRGQLRDEVFHELIHKSKDPFVTAITSHRGSASTFYNGKVFLAGEAYTQFRPHLGLSCDLAVLQALTLREALTGDKTMAEYEKAVGDYAAEFSMRSTAMDHFGLTGKWPEGYVPLYAKKPT</sequence>
<dbReference type="Pfam" id="PF22607">
    <property type="entry name" value="FAD_binding-like"/>
    <property type="match status" value="1"/>
</dbReference>
<evidence type="ECO:0000259" key="2">
    <source>
        <dbReference type="Pfam" id="PF22607"/>
    </source>
</evidence>
<dbReference type="InterPro" id="IPR053212">
    <property type="entry name" value="DHP_3-monooxygenase"/>
</dbReference>
<feature type="compositionally biased region" description="Basic residues" evidence="1">
    <location>
        <begin position="86"/>
        <end position="99"/>
    </location>
</feature>
<feature type="compositionally biased region" description="Basic and acidic residues" evidence="1">
    <location>
        <begin position="100"/>
        <end position="109"/>
    </location>
</feature>
<dbReference type="PANTHER" id="PTHR47469:SF2">
    <property type="entry name" value="OS06G0597600 PROTEIN"/>
    <property type="match status" value="1"/>
</dbReference>
<name>A0A6A5V7E6_9PLEO</name>
<dbReference type="OrthoDB" id="16820at2759"/>
<dbReference type="PANTHER" id="PTHR47469">
    <property type="entry name" value="MONOOXYGENASE-LIKE"/>
    <property type="match status" value="1"/>
</dbReference>
<reference evidence="3" key="1">
    <citation type="journal article" date="2020" name="Stud. Mycol.">
        <title>101 Dothideomycetes genomes: a test case for predicting lifestyles and emergence of pathogens.</title>
        <authorList>
            <person name="Haridas S."/>
            <person name="Albert R."/>
            <person name="Binder M."/>
            <person name="Bloem J."/>
            <person name="Labutti K."/>
            <person name="Salamov A."/>
            <person name="Andreopoulos B."/>
            <person name="Baker S."/>
            <person name="Barry K."/>
            <person name="Bills G."/>
            <person name="Bluhm B."/>
            <person name="Cannon C."/>
            <person name="Castanera R."/>
            <person name="Culley D."/>
            <person name="Daum C."/>
            <person name="Ezra D."/>
            <person name="Gonzalez J."/>
            <person name="Henrissat B."/>
            <person name="Kuo A."/>
            <person name="Liang C."/>
            <person name="Lipzen A."/>
            <person name="Lutzoni F."/>
            <person name="Magnuson J."/>
            <person name="Mondo S."/>
            <person name="Nolan M."/>
            <person name="Ohm R."/>
            <person name="Pangilinan J."/>
            <person name="Park H.-J."/>
            <person name="Ramirez L."/>
            <person name="Alfaro M."/>
            <person name="Sun H."/>
            <person name="Tritt A."/>
            <person name="Yoshinaga Y."/>
            <person name="Zwiers L.-H."/>
            <person name="Turgeon B."/>
            <person name="Goodwin S."/>
            <person name="Spatafora J."/>
            <person name="Crous P."/>
            <person name="Grigoriev I."/>
        </authorList>
    </citation>
    <scope>NUCLEOTIDE SEQUENCE</scope>
    <source>
        <strain evidence="3">CBS 107.79</strain>
    </source>
</reference>
<keyword evidence="4" id="KW-1185">Reference proteome</keyword>
<dbReference type="Gene3D" id="3.30.9.60">
    <property type="match status" value="1"/>
</dbReference>
<protein>
    <recommendedName>
        <fullName evidence="2">2,6-dihydroxypyridine 3-monooxygenase substrate binding domain-containing protein</fullName>
    </recommendedName>
</protein>
<dbReference type="SUPFAM" id="SSF54373">
    <property type="entry name" value="FAD-linked reductases, C-terminal domain"/>
    <property type="match status" value="1"/>
</dbReference>
<dbReference type="EMBL" id="ML976685">
    <property type="protein sequence ID" value="KAF1972610.1"/>
    <property type="molecule type" value="Genomic_DNA"/>
</dbReference>